<gene>
    <name evidence="2" type="ORF">LAD12857_34500</name>
</gene>
<evidence type="ECO:0000313" key="3">
    <source>
        <dbReference type="Proteomes" id="UP001419084"/>
    </source>
</evidence>
<dbReference type="InterPro" id="IPR012495">
    <property type="entry name" value="TadE-like_dom"/>
</dbReference>
<keyword evidence="3" id="KW-1185">Reference proteome</keyword>
<dbReference type="RefSeq" id="WP_346065814.1">
    <property type="nucleotide sequence ID" value="NZ_BRPJ01000074.1"/>
</dbReference>
<organism evidence="2 3">
    <name type="scientific">Lacrimispora amygdalina</name>
    <dbReference type="NCBI Taxonomy" id="253257"/>
    <lineage>
        <taxon>Bacteria</taxon>
        <taxon>Bacillati</taxon>
        <taxon>Bacillota</taxon>
        <taxon>Clostridia</taxon>
        <taxon>Lachnospirales</taxon>
        <taxon>Lachnospiraceae</taxon>
        <taxon>Lacrimispora</taxon>
    </lineage>
</organism>
<reference evidence="2 3" key="1">
    <citation type="journal article" date="2024" name="Int. J. Syst. Evol. Microbiol.">
        <title>Lacrimispora brassicae sp. nov. isolated from fermented cabbage, and proposal of Clostridium indicum Gundawar et al. 2019 and Clostridium methoxybenzovorans Mechichi et al. 1999 as heterotypic synonyms of Lacrimispora amygdalina (Parshina et al. 2003) Haas and Blanchard 2020 and Lacrimispora indolis (McClung and McCoy 1957) Haas and Blanchard 2020, respectively.</title>
        <authorList>
            <person name="Kobayashi H."/>
            <person name="Tanizawa Y."/>
            <person name="Sakamoto M."/>
            <person name="Ohkuma M."/>
            <person name="Tohno M."/>
        </authorList>
    </citation>
    <scope>NUCLEOTIDE SEQUENCE [LARGE SCALE GENOMIC DNA]</scope>
    <source>
        <strain evidence="2 3">DSM 12857</strain>
    </source>
</reference>
<evidence type="ECO:0000259" key="1">
    <source>
        <dbReference type="Pfam" id="PF07811"/>
    </source>
</evidence>
<accession>A0ABQ5M9U8</accession>
<protein>
    <recommendedName>
        <fullName evidence="1">TadE-like domain-containing protein</fullName>
    </recommendedName>
</protein>
<proteinExistence type="predicted"/>
<evidence type="ECO:0000313" key="2">
    <source>
        <dbReference type="EMBL" id="GLB31527.1"/>
    </source>
</evidence>
<sequence length="129" mass="13787">MKSIKKNSGQALVEMALVLPLLILLVCGIVEFGRIYNANLVVTNASREGARKAVVGGSDSEILSAVNTAAQTLNSASMTVTITPSQINRYYGEQAEVQISYNLSIVTPVFSSLLPNPFPVSAKTVMRVE</sequence>
<dbReference type="EMBL" id="BRPJ01000074">
    <property type="protein sequence ID" value="GLB31527.1"/>
    <property type="molecule type" value="Genomic_DNA"/>
</dbReference>
<feature type="domain" description="TadE-like" evidence="1">
    <location>
        <begin position="9"/>
        <end position="51"/>
    </location>
</feature>
<dbReference type="Pfam" id="PF07811">
    <property type="entry name" value="TadE"/>
    <property type="match status" value="1"/>
</dbReference>
<name>A0ABQ5M9U8_9FIRM</name>
<dbReference type="Proteomes" id="UP001419084">
    <property type="component" value="Unassembled WGS sequence"/>
</dbReference>
<comment type="caution">
    <text evidence="2">The sequence shown here is derived from an EMBL/GenBank/DDBJ whole genome shotgun (WGS) entry which is preliminary data.</text>
</comment>